<dbReference type="SUPFAM" id="SSF50800">
    <property type="entry name" value="PK beta-barrel domain-like"/>
    <property type="match status" value="1"/>
</dbReference>
<dbReference type="Pfam" id="PF03473">
    <property type="entry name" value="MOSC"/>
    <property type="match status" value="1"/>
</dbReference>
<dbReference type="InterPro" id="IPR011037">
    <property type="entry name" value="Pyrv_Knase-like_insert_dom_sf"/>
</dbReference>
<evidence type="ECO:0000313" key="3">
    <source>
        <dbReference type="Proteomes" id="UP000565262"/>
    </source>
</evidence>
<sequence>MAEVSGLFVYPVKSLRGISLESSVLGIRGLQWDRLWMVTDQSGNFVTQRNLPRMASVSVAITDETLCLSHADHGDCPVPLVMAENTTAVKAVVWGDECDAFDEGNIVSEWLTGVLGEWKGQSLRLVRFCENYQRQVDPEYTKADVAHTAFSDGFPLLVTSEASLEALNQSLSAKGASQVTMERFRPNIVLKNTVAFEEDRVDQLMSDKGFVLALRKPCQRCKVTSIDQLSGEIAEPKEPLATLIAMKTQPDLKGAFFGQNGILLSGEGSVIQVGDLLEISLK</sequence>
<dbReference type="PANTHER" id="PTHR14237:SF19">
    <property type="entry name" value="MITOCHONDRIAL AMIDOXIME REDUCING COMPONENT 1"/>
    <property type="match status" value="1"/>
</dbReference>
<accession>A0A839IKR7</accession>
<dbReference type="GO" id="GO:0003824">
    <property type="term" value="F:catalytic activity"/>
    <property type="evidence" value="ECO:0007669"/>
    <property type="project" value="InterPro"/>
</dbReference>
<name>A0A839IKR7_9GAMM</name>
<dbReference type="Pfam" id="PF03476">
    <property type="entry name" value="MOSC_N"/>
    <property type="match status" value="1"/>
</dbReference>
<dbReference type="Proteomes" id="UP000565262">
    <property type="component" value="Unassembled WGS sequence"/>
</dbReference>
<dbReference type="GO" id="GO:0030151">
    <property type="term" value="F:molybdenum ion binding"/>
    <property type="evidence" value="ECO:0007669"/>
    <property type="project" value="InterPro"/>
</dbReference>
<protein>
    <submittedName>
        <fullName evidence="2">MOSC N-terminal beta barrel domain-containing protein</fullName>
    </submittedName>
</protein>
<comment type="caution">
    <text evidence="2">The sequence shown here is derived from an EMBL/GenBank/DDBJ whole genome shotgun (WGS) entry which is preliminary data.</text>
</comment>
<evidence type="ECO:0000259" key="1">
    <source>
        <dbReference type="PROSITE" id="PS51340"/>
    </source>
</evidence>
<dbReference type="RefSeq" id="WP_182807744.1">
    <property type="nucleotide sequence ID" value="NZ_JACJFM010000004.1"/>
</dbReference>
<dbReference type="PANTHER" id="PTHR14237">
    <property type="entry name" value="MOLYBDOPTERIN COFACTOR SULFURASE MOSC"/>
    <property type="match status" value="1"/>
</dbReference>
<dbReference type="InterPro" id="IPR005303">
    <property type="entry name" value="MOCOS_middle"/>
</dbReference>
<proteinExistence type="predicted"/>
<keyword evidence="3" id="KW-1185">Reference proteome</keyword>
<feature type="domain" description="MOSC" evidence="1">
    <location>
        <begin position="133"/>
        <end position="280"/>
    </location>
</feature>
<dbReference type="AlphaFoldDB" id="A0A839IKR7"/>
<dbReference type="InterPro" id="IPR005302">
    <property type="entry name" value="MoCF_Sase_C"/>
</dbReference>
<dbReference type="PROSITE" id="PS51340">
    <property type="entry name" value="MOSC"/>
    <property type="match status" value="1"/>
</dbReference>
<organism evidence="2 3">
    <name type="scientific">Oceanospirillum sediminis</name>
    <dbReference type="NCBI Taxonomy" id="2760088"/>
    <lineage>
        <taxon>Bacteria</taxon>
        <taxon>Pseudomonadati</taxon>
        <taxon>Pseudomonadota</taxon>
        <taxon>Gammaproteobacteria</taxon>
        <taxon>Oceanospirillales</taxon>
        <taxon>Oceanospirillaceae</taxon>
        <taxon>Oceanospirillum</taxon>
    </lineage>
</organism>
<dbReference type="GO" id="GO:0030170">
    <property type="term" value="F:pyridoxal phosphate binding"/>
    <property type="evidence" value="ECO:0007669"/>
    <property type="project" value="InterPro"/>
</dbReference>
<evidence type="ECO:0000313" key="2">
    <source>
        <dbReference type="EMBL" id="MBB1485963.1"/>
    </source>
</evidence>
<reference evidence="2 3" key="1">
    <citation type="submission" date="2020-08" db="EMBL/GenBank/DDBJ databases">
        <title>Oceanospirillum sp. nov. isolated from marine sediment.</title>
        <authorList>
            <person name="Ji X."/>
        </authorList>
    </citation>
    <scope>NUCLEOTIDE SEQUENCE [LARGE SCALE GENOMIC DNA]</scope>
    <source>
        <strain evidence="2 3">D5</strain>
    </source>
</reference>
<gene>
    <name evidence="2" type="ORF">H4O21_04955</name>
</gene>
<dbReference type="EMBL" id="JACJFM010000004">
    <property type="protein sequence ID" value="MBB1485963.1"/>
    <property type="molecule type" value="Genomic_DNA"/>
</dbReference>
<dbReference type="SUPFAM" id="SSF141673">
    <property type="entry name" value="MOSC N-terminal domain-like"/>
    <property type="match status" value="1"/>
</dbReference>